<dbReference type="PANTHER" id="PTHR18968">
    <property type="entry name" value="THIAMINE PYROPHOSPHATE ENZYMES"/>
    <property type="match status" value="1"/>
</dbReference>
<dbReference type="GO" id="GO:0009097">
    <property type="term" value="P:isoleucine biosynthetic process"/>
    <property type="evidence" value="ECO:0007669"/>
    <property type="project" value="TreeGrafter"/>
</dbReference>
<evidence type="ECO:0000256" key="1">
    <source>
        <dbReference type="ARBA" id="ARBA00007812"/>
    </source>
</evidence>
<feature type="non-terminal residue" evidence="3">
    <location>
        <position position="199"/>
    </location>
</feature>
<comment type="caution">
    <text evidence="3">The sequence shown here is derived from an EMBL/GenBank/DDBJ whole genome shotgun (WGS) entry which is preliminary data.</text>
</comment>
<gene>
    <name evidence="3" type="ORF">S06H3_50334</name>
</gene>
<dbReference type="Gene3D" id="3.40.50.1220">
    <property type="entry name" value="TPP-binding domain"/>
    <property type="match status" value="1"/>
</dbReference>
<feature type="domain" description="Thiamine pyrophosphate enzyme central" evidence="2">
    <location>
        <begin position="23"/>
        <end position="157"/>
    </location>
</feature>
<dbReference type="EMBL" id="BARV01031864">
    <property type="protein sequence ID" value="GAI42441.1"/>
    <property type="molecule type" value="Genomic_DNA"/>
</dbReference>
<dbReference type="GO" id="GO:0030976">
    <property type="term" value="F:thiamine pyrophosphate binding"/>
    <property type="evidence" value="ECO:0007669"/>
    <property type="project" value="InterPro"/>
</dbReference>
<evidence type="ECO:0000313" key="3">
    <source>
        <dbReference type="EMBL" id="GAI42441.1"/>
    </source>
</evidence>
<accession>X1PIV5</accession>
<protein>
    <recommendedName>
        <fullName evidence="2">Thiamine pyrophosphate enzyme central domain-containing protein</fullName>
    </recommendedName>
</protein>
<name>X1PIV5_9ZZZZ</name>
<dbReference type="SUPFAM" id="SSF52467">
    <property type="entry name" value="DHS-like NAD/FAD-binding domain"/>
    <property type="match status" value="1"/>
</dbReference>
<dbReference type="InterPro" id="IPR012000">
    <property type="entry name" value="Thiamin_PyroP_enz_cen_dom"/>
</dbReference>
<dbReference type="PANTHER" id="PTHR18968:SF13">
    <property type="entry name" value="ACETOLACTATE SYNTHASE CATALYTIC SUBUNIT, MITOCHONDRIAL"/>
    <property type="match status" value="1"/>
</dbReference>
<dbReference type="GO" id="GO:0050660">
    <property type="term" value="F:flavin adenine dinucleotide binding"/>
    <property type="evidence" value="ECO:0007669"/>
    <property type="project" value="TreeGrafter"/>
</dbReference>
<sequence length="199" mass="22323">MEQLWSPELYRPQTKPFGDPKQIEKALELLKNAKKPFLIVGGGVMRSGAWEELRKFSIKYKIPIGTTPNGVGALGKDDETFVGTSVGPTYMQNIAKTADVVMAVGCKWDFTLFFGGAPLWGPNQKTIHVDIDPQVIGLNRKTDIGIVADAKAALTQILEKSDEYLKENQFSDWNIQVQEYKEKREQLELKPKISEKVPI</sequence>
<proteinExistence type="inferred from homology"/>
<dbReference type="GO" id="GO:0000287">
    <property type="term" value="F:magnesium ion binding"/>
    <property type="evidence" value="ECO:0007669"/>
    <property type="project" value="InterPro"/>
</dbReference>
<evidence type="ECO:0000259" key="2">
    <source>
        <dbReference type="Pfam" id="PF00205"/>
    </source>
</evidence>
<organism evidence="3">
    <name type="scientific">marine sediment metagenome</name>
    <dbReference type="NCBI Taxonomy" id="412755"/>
    <lineage>
        <taxon>unclassified sequences</taxon>
        <taxon>metagenomes</taxon>
        <taxon>ecological metagenomes</taxon>
    </lineage>
</organism>
<dbReference type="Pfam" id="PF00205">
    <property type="entry name" value="TPP_enzyme_M"/>
    <property type="match status" value="1"/>
</dbReference>
<dbReference type="InterPro" id="IPR045229">
    <property type="entry name" value="TPP_enz"/>
</dbReference>
<comment type="similarity">
    <text evidence="1">Belongs to the TPP enzyme family.</text>
</comment>
<dbReference type="AlphaFoldDB" id="X1PIV5"/>
<dbReference type="GO" id="GO:0009099">
    <property type="term" value="P:L-valine biosynthetic process"/>
    <property type="evidence" value="ECO:0007669"/>
    <property type="project" value="TreeGrafter"/>
</dbReference>
<dbReference type="GO" id="GO:0003984">
    <property type="term" value="F:acetolactate synthase activity"/>
    <property type="evidence" value="ECO:0007669"/>
    <property type="project" value="TreeGrafter"/>
</dbReference>
<reference evidence="3" key="1">
    <citation type="journal article" date="2014" name="Front. Microbiol.">
        <title>High frequency of phylogenetically diverse reductive dehalogenase-homologous genes in deep subseafloor sedimentary metagenomes.</title>
        <authorList>
            <person name="Kawai M."/>
            <person name="Futagami T."/>
            <person name="Toyoda A."/>
            <person name="Takaki Y."/>
            <person name="Nishi S."/>
            <person name="Hori S."/>
            <person name="Arai W."/>
            <person name="Tsubouchi T."/>
            <person name="Morono Y."/>
            <person name="Uchiyama I."/>
            <person name="Ito T."/>
            <person name="Fujiyama A."/>
            <person name="Inagaki F."/>
            <person name="Takami H."/>
        </authorList>
    </citation>
    <scope>NUCLEOTIDE SEQUENCE</scope>
    <source>
        <strain evidence="3">Expedition CK06-06</strain>
    </source>
</reference>
<dbReference type="InterPro" id="IPR029035">
    <property type="entry name" value="DHS-like_NAD/FAD-binding_dom"/>
</dbReference>
<dbReference type="GO" id="GO:0005948">
    <property type="term" value="C:acetolactate synthase complex"/>
    <property type="evidence" value="ECO:0007669"/>
    <property type="project" value="TreeGrafter"/>
</dbReference>